<feature type="domain" description="General stress protein FMN-binding split barrel" evidence="1">
    <location>
        <begin position="10"/>
        <end position="157"/>
    </location>
</feature>
<accession>A0ABS9EGC8</accession>
<dbReference type="SUPFAM" id="SSF50475">
    <property type="entry name" value="FMN-binding split barrel"/>
    <property type="match status" value="1"/>
</dbReference>
<dbReference type="InterPro" id="IPR052917">
    <property type="entry name" value="Stress-Dev_Protein"/>
</dbReference>
<evidence type="ECO:0000313" key="3">
    <source>
        <dbReference type="Proteomes" id="UP001179363"/>
    </source>
</evidence>
<dbReference type="PANTHER" id="PTHR34818">
    <property type="entry name" value="PROTEIN BLI-3"/>
    <property type="match status" value="1"/>
</dbReference>
<dbReference type="RefSeq" id="WP_236134098.1">
    <property type="nucleotide sequence ID" value="NZ_JAKGTH010000009.1"/>
</dbReference>
<gene>
    <name evidence="2" type="ORF">L1I30_09745</name>
</gene>
<proteinExistence type="predicted"/>
<dbReference type="Pfam" id="PF16242">
    <property type="entry name" value="Pyrid_ox_like"/>
    <property type="match status" value="1"/>
</dbReference>
<reference evidence="2" key="1">
    <citation type="submission" date="2022-01" db="EMBL/GenBank/DDBJ databases">
        <title>Gillisia lutea sp. nov., isolated from marine plastic residues from the Malvarosa beach (Valencia, Spain).</title>
        <authorList>
            <person name="Vidal-Verdu A."/>
            <person name="Molina-Menor E."/>
            <person name="Satari L."/>
            <person name="Pascual J."/>
            <person name="Pereto J."/>
            <person name="Porcar M."/>
        </authorList>
    </citation>
    <scope>NUCLEOTIDE SEQUENCE</scope>
    <source>
        <strain evidence="2">M10.2A</strain>
    </source>
</reference>
<protein>
    <submittedName>
        <fullName evidence="2">Pyridoxamine 5'-phosphate oxidase family protein</fullName>
    </submittedName>
</protein>
<dbReference type="Gene3D" id="2.30.110.10">
    <property type="entry name" value="Electron Transport, Fmn-binding Protein, Chain A"/>
    <property type="match status" value="1"/>
</dbReference>
<evidence type="ECO:0000259" key="1">
    <source>
        <dbReference type="Pfam" id="PF16242"/>
    </source>
</evidence>
<comment type="caution">
    <text evidence="2">The sequence shown here is derived from an EMBL/GenBank/DDBJ whole genome shotgun (WGS) entry which is preliminary data.</text>
</comment>
<dbReference type="Proteomes" id="UP001179363">
    <property type="component" value="Unassembled WGS sequence"/>
</dbReference>
<dbReference type="PANTHER" id="PTHR34818:SF1">
    <property type="entry name" value="PROTEIN BLI-3"/>
    <property type="match status" value="1"/>
</dbReference>
<dbReference type="InterPro" id="IPR012349">
    <property type="entry name" value="Split_barrel_FMN-bd"/>
</dbReference>
<organism evidence="2 3">
    <name type="scientific">Gillisia lutea</name>
    <dbReference type="NCBI Taxonomy" id="2909668"/>
    <lineage>
        <taxon>Bacteria</taxon>
        <taxon>Pseudomonadati</taxon>
        <taxon>Bacteroidota</taxon>
        <taxon>Flavobacteriia</taxon>
        <taxon>Flavobacteriales</taxon>
        <taxon>Flavobacteriaceae</taxon>
        <taxon>Gillisia</taxon>
    </lineage>
</organism>
<sequence>MSTENLENKEALKKMTEMVEDITTSMMMTNLSSIPISAIPMRTKKVDENGDIWFLSALNSEHNVNIVKDSRTQLLYSDPSDMEFISIYGNSSIETRKDILEELYSKVDDAWFDGLDDPNLTAIKFSPDEAYYWDTKGNKYVSLFKMGVATITGEKADVGKKGALNL</sequence>
<keyword evidence="3" id="KW-1185">Reference proteome</keyword>
<dbReference type="EMBL" id="JAKGTH010000009">
    <property type="protein sequence ID" value="MCF4101948.1"/>
    <property type="molecule type" value="Genomic_DNA"/>
</dbReference>
<dbReference type="InterPro" id="IPR038725">
    <property type="entry name" value="YdaG_split_barrel_FMN-bd"/>
</dbReference>
<name>A0ABS9EGC8_9FLAO</name>
<evidence type="ECO:0000313" key="2">
    <source>
        <dbReference type="EMBL" id="MCF4101948.1"/>
    </source>
</evidence>